<comment type="similarity">
    <text evidence="1 2">Belongs to the Dps family.</text>
</comment>
<evidence type="ECO:0000256" key="2">
    <source>
        <dbReference type="RuleBase" id="RU003875"/>
    </source>
</evidence>
<evidence type="ECO:0000259" key="3">
    <source>
        <dbReference type="Pfam" id="PF00210"/>
    </source>
</evidence>
<dbReference type="PANTHER" id="PTHR42932">
    <property type="entry name" value="GENERAL STRESS PROTEIN 20U"/>
    <property type="match status" value="1"/>
</dbReference>
<dbReference type="PIRSF" id="PIRSF005900">
    <property type="entry name" value="Dps"/>
    <property type="match status" value="1"/>
</dbReference>
<dbReference type="SUPFAM" id="SSF47240">
    <property type="entry name" value="Ferritin-like"/>
    <property type="match status" value="1"/>
</dbReference>
<dbReference type="NCBIfam" id="NF006975">
    <property type="entry name" value="PRK09448.1"/>
    <property type="match status" value="1"/>
</dbReference>
<dbReference type="KEGG" id="sap:Sulac_1584"/>
<dbReference type="HOGENOM" id="CLU_098183_1_2_9"/>
<keyword evidence="5" id="KW-1185">Reference proteome</keyword>
<dbReference type="InterPro" id="IPR012347">
    <property type="entry name" value="Ferritin-like"/>
</dbReference>
<reference evidence="4 5" key="2">
    <citation type="journal article" date="2012" name="Stand. Genomic Sci.">
        <title>Complete genome sequence of the moderately thermophilic mineral-sulfide-oxidizing firmicute Sulfobacillus acidophilus type strain (NAL(T)).</title>
        <authorList>
            <person name="Anderson I."/>
            <person name="Chertkov O."/>
            <person name="Chen A."/>
            <person name="Saunders E."/>
            <person name="Lapidus A."/>
            <person name="Nolan M."/>
            <person name="Lucas S."/>
            <person name="Hammon N."/>
            <person name="Deshpande S."/>
            <person name="Cheng J.F."/>
            <person name="Han C."/>
            <person name="Tapia R."/>
            <person name="Goodwin L.A."/>
            <person name="Pitluck S."/>
            <person name="Liolios K."/>
            <person name="Pagani I."/>
            <person name="Ivanova N."/>
            <person name="Mikhailova N."/>
            <person name="Pati A."/>
            <person name="Palaniappan K."/>
            <person name="Land M."/>
            <person name="Pan C."/>
            <person name="Rohde M."/>
            <person name="Pukall R."/>
            <person name="Goker M."/>
            <person name="Detter J.C."/>
            <person name="Woyke T."/>
            <person name="Bristow J."/>
            <person name="Eisen J.A."/>
            <person name="Markowitz V."/>
            <person name="Hugenholtz P."/>
            <person name="Kyrpides N.C."/>
            <person name="Klenk H.P."/>
            <person name="Mavromatis K."/>
        </authorList>
    </citation>
    <scope>NUCLEOTIDE SEQUENCE [LARGE SCALE GENOMIC DNA]</scope>
    <source>
        <strain evidence="5">ATCC 700253 / DSM 10332 / NAL</strain>
    </source>
</reference>
<organism evidence="4 5">
    <name type="scientific">Sulfobacillus acidophilus (strain ATCC 700253 / DSM 10332 / NAL)</name>
    <dbReference type="NCBI Taxonomy" id="679936"/>
    <lineage>
        <taxon>Bacteria</taxon>
        <taxon>Bacillati</taxon>
        <taxon>Bacillota</taxon>
        <taxon>Clostridia</taxon>
        <taxon>Eubacteriales</taxon>
        <taxon>Clostridiales Family XVII. Incertae Sedis</taxon>
        <taxon>Sulfobacillus</taxon>
    </lineage>
</organism>
<dbReference type="InterPro" id="IPR009078">
    <property type="entry name" value="Ferritin-like_SF"/>
</dbReference>
<proteinExistence type="inferred from homology"/>
<dbReference type="AlphaFoldDB" id="G8TYB7"/>
<dbReference type="CDD" id="cd01043">
    <property type="entry name" value="DPS"/>
    <property type="match status" value="1"/>
</dbReference>
<feature type="domain" description="Ferritin/DPS" evidence="3">
    <location>
        <begin position="21"/>
        <end position="157"/>
    </location>
</feature>
<sequence length="160" mass="17839">MSLRATRIEMPASTREQVVTLLNQRVAEVTDVWMQIKLAHWNVRGPHFQAYHTLFDTLADHLLEAQDALAERAATLGGEAGMPLGQMAQMANGPTWPMGVRQDRQVIILVADRLSHIANRIRQDIDETAAWGDAGTADLLTEISRQLDHDLWLVEAHGEA</sequence>
<dbReference type="PANTHER" id="PTHR42932:SF3">
    <property type="entry name" value="DNA PROTECTION DURING STARVATION PROTEIN"/>
    <property type="match status" value="1"/>
</dbReference>
<dbReference type="EMBL" id="CP003179">
    <property type="protein sequence ID" value="AEW05081.1"/>
    <property type="molecule type" value="Genomic_DNA"/>
</dbReference>
<dbReference type="Pfam" id="PF00210">
    <property type="entry name" value="Ferritin"/>
    <property type="match status" value="1"/>
</dbReference>
<name>G8TYB7_SULAD</name>
<gene>
    <name evidence="4" type="ordered locus">Sulac_1584</name>
</gene>
<dbReference type="PRINTS" id="PR01346">
    <property type="entry name" value="HELNAPAPROT"/>
</dbReference>
<dbReference type="STRING" id="679936.Sulac_1584"/>
<evidence type="ECO:0000313" key="5">
    <source>
        <dbReference type="Proteomes" id="UP000005439"/>
    </source>
</evidence>
<dbReference type="GO" id="GO:0008199">
    <property type="term" value="F:ferric iron binding"/>
    <property type="evidence" value="ECO:0007669"/>
    <property type="project" value="InterPro"/>
</dbReference>
<dbReference type="Proteomes" id="UP000005439">
    <property type="component" value="Chromosome"/>
</dbReference>
<dbReference type="InterPro" id="IPR008331">
    <property type="entry name" value="Ferritin_DPS_dom"/>
</dbReference>
<dbReference type="InterPro" id="IPR002177">
    <property type="entry name" value="DPS_DNA-bd"/>
</dbReference>
<dbReference type="PATRIC" id="fig|679936.5.peg.1652"/>
<protein>
    <submittedName>
        <fullName evidence="4">Ferritin Dps family protein</fullName>
    </submittedName>
</protein>
<evidence type="ECO:0000313" key="4">
    <source>
        <dbReference type="EMBL" id="AEW05081.1"/>
    </source>
</evidence>
<accession>G8TYB7</accession>
<reference evidence="5" key="1">
    <citation type="submission" date="2011-12" db="EMBL/GenBank/DDBJ databases">
        <title>The complete genome of chromosome of Sulfobacillus acidophilus DSM 10332.</title>
        <authorList>
            <person name="Lucas S."/>
            <person name="Han J."/>
            <person name="Lapidus A."/>
            <person name="Bruce D."/>
            <person name="Goodwin L."/>
            <person name="Pitluck S."/>
            <person name="Peters L."/>
            <person name="Kyrpides N."/>
            <person name="Mavromatis K."/>
            <person name="Ivanova N."/>
            <person name="Mikhailova N."/>
            <person name="Chertkov O."/>
            <person name="Saunders E."/>
            <person name="Detter J.C."/>
            <person name="Tapia R."/>
            <person name="Han C."/>
            <person name="Land M."/>
            <person name="Hauser L."/>
            <person name="Markowitz V."/>
            <person name="Cheng J.-F."/>
            <person name="Hugenholtz P."/>
            <person name="Woyke T."/>
            <person name="Wu D."/>
            <person name="Pukall R."/>
            <person name="Gehrich-Schroeter G."/>
            <person name="Schneider S."/>
            <person name="Klenk H.-P."/>
            <person name="Eisen J.A."/>
        </authorList>
    </citation>
    <scope>NUCLEOTIDE SEQUENCE [LARGE SCALE GENOMIC DNA]</scope>
    <source>
        <strain evidence="5">ATCC 700253 / DSM 10332 / NAL</strain>
    </source>
</reference>
<dbReference type="Gene3D" id="1.20.1260.10">
    <property type="match status" value="1"/>
</dbReference>
<evidence type="ECO:0000256" key="1">
    <source>
        <dbReference type="ARBA" id="ARBA00009497"/>
    </source>
</evidence>